<dbReference type="GO" id="GO:0005634">
    <property type="term" value="C:nucleus"/>
    <property type="evidence" value="ECO:0007669"/>
    <property type="project" value="UniProtKB-SubCell"/>
</dbReference>
<gene>
    <name evidence="13" type="ORF">FFLO_04880</name>
</gene>
<evidence type="ECO:0000313" key="13">
    <source>
        <dbReference type="EMBL" id="KAG7530654.1"/>
    </source>
</evidence>
<evidence type="ECO:0000256" key="10">
    <source>
        <dbReference type="PROSITE-ProRule" id="PRU00452"/>
    </source>
</evidence>
<dbReference type="GO" id="GO:0000724">
    <property type="term" value="P:double-strand break repair via homologous recombination"/>
    <property type="evidence" value="ECO:0007669"/>
    <property type="project" value="InterPro"/>
</dbReference>
<comment type="pathway">
    <text evidence="2">Protein modification; protein sumoylation.</text>
</comment>
<dbReference type="CDD" id="cd16651">
    <property type="entry name" value="SPL-RING_NSE2"/>
    <property type="match status" value="1"/>
</dbReference>
<feature type="compositionally biased region" description="Basic and acidic residues" evidence="11">
    <location>
        <begin position="16"/>
        <end position="25"/>
    </location>
</feature>
<feature type="region of interest" description="Disordered" evidence="11">
    <location>
        <begin position="1"/>
        <end position="69"/>
    </location>
</feature>
<keyword evidence="4" id="KW-0808">Transferase</keyword>
<dbReference type="UniPathway" id="UPA00886"/>
<name>A0A8K0NRV2_9TREE</name>
<evidence type="ECO:0000256" key="3">
    <source>
        <dbReference type="ARBA" id="ARBA00008212"/>
    </source>
</evidence>
<dbReference type="GO" id="GO:0008270">
    <property type="term" value="F:zinc ion binding"/>
    <property type="evidence" value="ECO:0007669"/>
    <property type="project" value="UniProtKB-KW"/>
</dbReference>
<keyword evidence="14" id="KW-1185">Reference proteome</keyword>
<comment type="subcellular location">
    <subcellularLocation>
        <location evidence="1">Nucleus</location>
    </subcellularLocation>
</comment>
<dbReference type="PANTHER" id="PTHR21330">
    <property type="entry name" value="E3 SUMO-PROTEIN LIGASE NSE2"/>
    <property type="match status" value="1"/>
</dbReference>
<dbReference type="AlphaFoldDB" id="A0A8K0NRV2"/>
<keyword evidence="9" id="KW-0539">Nucleus</keyword>
<comment type="caution">
    <text evidence="13">The sequence shown here is derived from an EMBL/GenBank/DDBJ whole genome shotgun (WGS) entry which is preliminary data.</text>
</comment>
<keyword evidence="6 10" id="KW-0863">Zinc-finger</keyword>
<evidence type="ECO:0000256" key="8">
    <source>
        <dbReference type="ARBA" id="ARBA00022833"/>
    </source>
</evidence>
<evidence type="ECO:0000256" key="2">
    <source>
        <dbReference type="ARBA" id="ARBA00004718"/>
    </source>
</evidence>
<dbReference type="GO" id="GO:0061665">
    <property type="term" value="F:SUMO ligase activity"/>
    <property type="evidence" value="ECO:0007669"/>
    <property type="project" value="TreeGrafter"/>
</dbReference>
<proteinExistence type="inferred from homology"/>
<dbReference type="GO" id="GO:0030915">
    <property type="term" value="C:Smc5-Smc6 complex"/>
    <property type="evidence" value="ECO:0007669"/>
    <property type="project" value="InterPro"/>
</dbReference>
<dbReference type="Gene3D" id="3.30.40.10">
    <property type="entry name" value="Zinc/RING finger domain, C3HC4 (zinc finger)"/>
    <property type="match status" value="1"/>
</dbReference>
<dbReference type="InterPro" id="IPR026846">
    <property type="entry name" value="Nse2(Mms21)"/>
</dbReference>
<dbReference type="PROSITE" id="PS51044">
    <property type="entry name" value="ZF_SP_RING"/>
    <property type="match status" value="1"/>
</dbReference>
<accession>A0A8K0NRV2</accession>
<keyword evidence="7" id="KW-0833">Ubl conjugation pathway</keyword>
<evidence type="ECO:0000256" key="9">
    <source>
        <dbReference type="ARBA" id="ARBA00023242"/>
    </source>
</evidence>
<evidence type="ECO:0000256" key="4">
    <source>
        <dbReference type="ARBA" id="ARBA00022679"/>
    </source>
</evidence>
<comment type="similarity">
    <text evidence="3">Belongs to the NSE2 family.</text>
</comment>
<evidence type="ECO:0000256" key="1">
    <source>
        <dbReference type="ARBA" id="ARBA00004123"/>
    </source>
</evidence>
<dbReference type="InterPro" id="IPR004181">
    <property type="entry name" value="Znf_MIZ"/>
</dbReference>
<reference evidence="13" key="1">
    <citation type="submission" date="2020-04" db="EMBL/GenBank/DDBJ databases">
        <title>Analysis of mating type loci in Filobasidium floriforme.</title>
        <authorList>
            <person name="Nowrousian M."/>
        </authorList>
    </citation>
    <scope>NUCLEOTIDE SEQUENCE</scope>
    <source>
        <strain evidence="13">CBS 6242</strain>
    </source>
</reference>
<protein>
    <recommendedName>
        <fullName evidence="12">SP-RING-type domain-containing protein</fullName>
    </recommendedName>
</protein>
<dbReference type="Pfam" id="PF11789">
    <property type="entry name" value="zf-Nse"/>
    <property type="match status" value="1"/>
</dbReference>
<sequence>MADLLAEATQEPTAQDGRRRNRVVESSDEDDEQPQSKRSKRRRAARDAENEEEHEEGEEGEHEDGGQEALDDLNGWTIATFADKPVGNSSYTHKALDAQRSQIKMTIDTLELHVKTLIEVGIAIEDARVTKKGGLNGAEEQQSQMMFEGIDDQVKKSLDHINLLKIEDVVLKAITEKVKDDGQIDDIKEYYKQQCEQRREKYMAQSEWSKFKSDELYCEFRSSTWDVNNHDRPQPLMSDILDKGDDEDDSDIETGQATQSYKCPLTMVDFKDAHTSRSCKHTYEGYAIKEHILSAPGNARDVDKATVCPISGCNQMLKLADIFPNHAFQKKVDRHLARQEERGQEIAGDRTVHEII</sequence>
<dbReference type="InterPro" id="IPR013083">
    <property type="entry name" value="Znf_RING/FYVE/PHD"/>
</dbReference>
<keyword evidence="5" id="KW-0479">Metal-binding</keyword>
<dbReference type="GO" id="GO:0016925">
    <property type="term" value="P:protein sumoylation"/>
    <property type="evidence" value="ECO:0007669"/>
    <property type="project" value="UniProtKB-UniPathway"/>
</dbReference>
<feature type="compositionally biased region" description="Acidic residues" evidence="11">
    <location>
        <begin position="49"/>
        <end position="62"/>
    </location>
</feature>
<organism evidence="13 14">
    <name type="scientific">Filobasidium floriforme</name>
    <dbReference type="NCBI Taxonomy" id="5210"/>
    <lineage>
        <taxon>Eukaryota</taxon>
        <taxon>Fungi</taxon>
        <taxon>Dikarya</taxon>
        <taxon>Basidiomycota</taxon>
        <taxon>Agaricomycotina</taxon>
        <taxon>Tremellomycetes</taxon>
        <taxon>Filobasidiales</taxon>
        <taxon>Filobasidiaceae</taxon>
        <taxon>Filobasidium</taxon>
    </lineage>
</organism>
<feature type="domain" description="SP-RING-type" evidence="12">
    <location>
        <begin position="248"/>
        <end position="345"/>
    </location>
</feature>
<evidence type="ECO:0000259" key="12">
    <source>
        <dbReference type="PROSITE" id="PS51044"/>
    </source>
</evidence>
<evidence type="ECO:0000256" key="7">
    <source>
        <dbReference type="ARBA" id="ARBA00022786"/>
    </source>
</evidence>
<evidence type="ECO:0000256" key="6">
    <source>
        <dbReference type="ARBA" id="ARBA00022771"/>
    </source>
</evidence>
<evidence type="ECO:0000256" key="11">
    <source>
        <dbReference type="SAM" id="MobiDB-lite"/>
    </source>
</evidence>
<evidence type="ECO:0000256" key="5">
    <source>
        <dbReference type="ARBA" id="ARBA00022723"/>
    </source>
</evidence>
<dbReference type="EMBL" id="JABELV010000112">
    <property type="protein sequence ID" value="KAG7530654.1"/>
    <property type="molecule type" value="Genomic_DNA"/>
</dbReference>
<dbReference type="Proteomes" id="UP000812966">
    <property type="component" value="Unassembled WGS sequence"/>
</dbReference>
<evidence type="ECO:0000313" key="14">
    <source>
        <dbReference type="Proteomes" id="UP000812966"/>
    </source>
</evidence>
<dbReference type="PANTHER" id="PTHR21330:SF1">
    <property type="entry name" value="E3 SUMO-PROTEIN LIGASE NSE2"/>
    <property type="match status" value="1"/>
</dbReference>
<keyword evidence="8" id="KW-0862">Zinc</keyword>
<dbReference type="SUPFAM" id="SSF57850">
    <property type="entry name" value="RING/U-box"/>
    <property type="match status" value="1"/>
</dbReference>